<dbReference type="AlphaFoldDB" id="A0A1V8ZX71"/>
<dbReference type="SUPFAM" id="SSF55961">
    <property type="entry name" value="Bet v1-like"/>
    <property type="match status" value="1"/>
</dbReference>
<evidence type="ECO:0000313" key="1">
    <source>
        <dbReference type="EMBL" id="OQO89410.1"/>
    </source>
</evidence>
<accession>A0A1V8ZX71</accession>
<dbReference type="STRING" id="1962155.B1813_20935"/>
<dbReference type="Proteomes" id="UP000192591">
    <property type="component" value="Unassembled WGS sequence"/>
</dbReference>
<dbReference type="CDD" id="cd07814">
    <property type="entry name" value="SRPBCC_CalC_Aha1-like"/>
    <property type="match status" value="1"/>
</dbReference>
<gene>
    <name evidence="1" type="ORF">B1813_20935</name>
</gene>
<name>A0A1V8ZX71_SACPI</name>
<dbReference type="RefSeq" id="WP_081194847.1">
    <property type="nucleotide sequence ID" value="NZ_MWIH01000009.1"/>
</dbReference>
<dbReference type="Pfam" id="PF10604">
    <property type="entry name" value="Polyketide_cyc2"/>
    <property type="match status" value="1"/>
</dbReference>
<reference evidence="1 2" key="1">
    <citation type="submission" date="2017-02" db="EMBL/GenBank/DDBJ databases">
        <title>Draft genome of Saccharomonospora sp. 154.</title>
        <authorList>
            <person name="Alonso-Carmona G.S."/>
            <person name="De La Haba R."/>
            <person name="Vera-Gargallo B."/>
            <person name="Sandoval-Trujillo A.H."/>
            <person name="Ramirez-Duran N."/>
            <person name="Ventosa A."/>
        </authorList>
    </citation>
    <scope>NUCLEOTIDE SEQUENCE [LARGE SCALE GENOMIC DNA]</scope>
    <source>
        <strain evidence="1 2">LRS4.154</strain>
    </source>
</reference>
<organism evidence="1 2">
    <name type="scientific">Saccharomonospora piscinae</name>
    <dbReference type="NCBI Taxonomy" id="687388"/>
    <lineage>
        <taxon>Bacteria</taxon>
        <taxon>Bacillati</taxon>
        <taxon>Actinomycetota</taxon>
        <taxon>Actinomycetes</taxon>
        <taxon>Pseudonocardiales</taxon>
        <taxon>Pseudonocardiaceae</taxon>
        <taxon>Saccharomonospora</taxon>
    </lineage>
</organism>
<keyword evidence="2" id="KW-1185">Reference proteome</keyword>
<dbReference type="Gene3D" id="3.30.530.20">
    <property type="match status" value="1"/>
</dbReference>
<proteinExistence type="predicted"/>
<protein>
    <submittedName>
        <fullName evidence="1">Polyketide cyclase</fullName>
    </submittedName>
</protein>
<comment type="caution">
    <text evidence="1">The sequence shown here is derived from an EMBL/GenBank/DDBJ whole genome shotgun (WGS) entry which is preliminary data.</text>
</comment>
<evidence type="ECO:0000313" key="2">
    <source>
        <dbReference type="Proteomes" id="UP000192591"/>
    </source>
</evidence>
<dbReference type="InterPro" id="IPR019587">
    <property type="entry name" value="Polyketide_cyclase/dehydratase"/>
</dbReference>
<dbReference type="EMBL" id="MWIH01000009">
    <property type="protein sequence ID" value="OQO89410.1"/>
    <property type="molecule type" value="Genomic_DNA"/>
</dbReference>
<sequence>MADFEHTRVIAASPEVVFDLASSPSVLDSWTPEGVEVEPEGDGALHAWIASGSEVHDEDGYLDADRDRMRLRWGGTDRDYEGWLQVEPHDTGGGAPAGQATLATLHVTFSGSQPETLGGEYSEEVDRGIEQALDRLVALVRDAGSAG</sequence>
<dbReference type="InterPro" id="IPR023393">
    <property type="entry name" value="START-like_dom_sf"/>
</dbReference>